<organism evidence="1 2">
    <name type="scientific">Acaulospora colombiana</name>
    <dbReference type="NCBI Taxonomy" id="27376"/>
    <lineage>
        <taxon>Eukaryota</taxon>
        <taxon>Fungi</taxon>
        <taxon>Fungi incertae sedis</taxon>
        <taxon>Mucoromycota</taxon>
        <taxon>Glomeromycotina</taxon>
        <taxon>Glomeromycetes</taxon>
        <taxon>Diversisporales</taxon>
        <taxon>Acaulosporaceae</taxon>
        <taxon>Acaulospora</taxon>
    </lineage>
</organism>
<evidence type="ECO:0000313" key="1">
    <source>
        <dbReference type="EMBL" id="CAG8771365.1"/>
    </source>
</evidence>
<evidence type="ECO:0000313" key="2">
    <source>
        <dbReference type="Proteomes" id="UP000789525"/>
    </source>
</evidence>
<keyword evidence="2" id="KW-1185">Reference proteome</keyword>
<proteinExistence type="predicted"/>
<feature type="non-terminal residue" evidence="1">
    <location>
        <position position="1"/>
    </location>
</feature>
<accession>A0ACA9R0C5</accession>
<sequence>VQFTFTLSNFYTRILRKKRQETFDYYYPPRRILLLPTEAIPLAASSTTKVGDDNVDNVEASGASSSASSLEGSAGVRKEHVLVYAPVRHTIESAHRLGATEA</sequence>
<dbReference type="EMBL" id="CAJVPT010065088">
    <property type="protein sequence ID" value="CAG8771365.1"/>
    <property type="molecule type" value="Genomic_DNA"/>
</dbReference>
<protein>
    <submittedName>
        <fullName evidence="1">10945_t:CDS:1</fullName>
    </submittedName>
</protein>
<feature type="non-terminal residue" evidence="1">
    <location>
        <position position="102"/>
    </location>
</feature>
<gene>
    <name evidence="1" type="ORF">ACOLOM_LOCUS13817</name>
</gene>
<reference evidence="1" key="1">
    <citation type="submission" date="2021-06" db="EMBL/GenBank/DDBJ databases">
        <authorList>
            <person name="Kallberg Y."/>
            <person name="Tangrot J."/>
            <person name="Rosling A."/>
        </authorList>
    </citation>
    <scope>NUCLEOTIDE SEQUENCE</scope>
    <source>
        <strain evidence="1">CL356</strain>
    </source>
</reference>
<dbReference type="Proteomes" id="UP000789525">
    <property type="component" value="Unassembled WGS sequence"/>
</dbReference>
<comment type="caution">
    <text evidence="1">The sequence shown here is derived from an EMBL/GenBank/DDBJ whole genome shotgun (WGS) entry which is preliminary data.</text>
</comment>
<name>A0ACA9R0C5_9GLOM</name>